<feature type="region of interest" description="Disordered" evidence="6">
    <location>
        <begin position="98"/>
        <end position="120"/>
    </location>
</feature>
<dbReference type="Gene3D" id="2.30.30.140">
    <property type="match status" value="4"/>
</dbReference>
<dbReference type="SMART" id="SM00333">
    <property type="entry name" value="TUDOR"/>
    <property type="match status" value="5"/>
</dbReference>
<dbReference type="SMART" id="SM00184">
    <property type="entry name" value="RING"/>
    <property type="match status" value="1"/>
</dbReference>
<feature type="coiled-coil region" evidence="5">
    <location>
        <begin position="126"/>
        <end position="175"/>
    </location>
</feature>
<dbReference type="Proteomes" id="UP001652741">
    <property type="component" value="Chromosome ssa25"/>
</dbReference>
<dbReference type="GO" id="GO:0008270">
    <property type="term" value="F:zinc ion binding"/>
    <property type="evidence" value="ECO:0007669"/>
    <property type="project" value="UniProtKB-KW"/>
</dbReference>
<reference evidence="10 11" key="1">
    <citation type="submission" date="2025-05" db="UniProtKB">
        <authorList>
            <consortium name="RefSeq"/>
        </authorList>
    </citation>
    <scope>IDENTIFICATION</scope>
</reference>
<evidence type="ECO:0000256" key="5">
    <source>
        <dbReference type="SAM" id="Coils"/>
    </source>
</evidence>
<dbReference type="PROSITE" id="PS50089">
    <property type="entry name" value="ZF_RING_2"/>
    <property type="match status" value="1"/>
</dbReference>
<dbReference type="Pfam" id="PF00567">
    <property type="entry name" value="TUDOR"/>
    <property type="match status" value="4"/>
</dbReference>
<name>A0A1S3PPK1_SALSA</name>
<sequence>MSDRSPRADNPNSVVCNICGIAYTLPEDEIVGNLPNVLLCSHIFCTTCLRSLEFNNVILCPECKVESTLPEGGVEGLQVDSRIIGLIYTAKMNKMKRDRPRHHRVKSLSSPVEEDTKQGPDVETALKAVEEALSQASENMANLDNIHQTLVKGLMVQVKREKARLLMEIDEAMDRAFTILNRRCNSCIVRKGALVAELTNMEQHFPSSRRELGRVEERMRALDTAMQKAKQVGQHPSLESYCDLEQLLETLQASVDVQSFDLKCLSLGSGLSCIAQQDALGRSLKACLKINIGNAKILTDELIHRDRERPQEQAVPNRKAPLLPHSLSTREPSRPQQQQQESQTMMRPPPPSTREPVPPHQEQESLRMTRHTWVPSPSAGPRPLPSSSPVSDSGPNVIIEEIIEEIEQGGEGKDEVSLKFCHQFTTASSKTTAAGFSVGVVPAHLSELQQASERQRAQRSSKKIQEDLPPVSQGKVFQEWVMVTHVVNPNHFYIRHVAEQRACILLSKKINSLCSGERGLFTASDILETGSTVFVKWKEGMWCRATLTELFQRGHLDPVRSCPVPELHRVRVYFQDYGFCKGIALQSEEAGPDLFIRDMNERLRRVDVAGQSEMSRWLPQAIKCSLKDIVPADLTKGWSAEAQDEFRRVVGSASVEMQVFGQERGALLVDLKKAPMDSGSSNMPMSLREYLVFLELARFYSPVAWNAKTVPCGRRPLQFYLPVFPRTNVELNAVVSHIDTPSHFYIQLVDNMEFLLLTAKLQECYSYDCPSRGTRGEDQDLEVYCPVLDQACVARFDDKVWYRAHVIGIPGGRKVEVQFVDFGNNKILSVNDLRKIKDEFFALPAMAIQCYLADVIPLEAGETWSEACIEKFKSLADQRLVTAVATEAGRRGRGLPVRLFETSDSSEPLANIEDLLVNDQLACFKKGIKSKDTQAPVVDTTVWDPPLEGLLGESEPAPTSLGQETPEQDQDPQEIQPYLMLPTNLKDLRVRLTHVVSPGSFYVQLLQMDTQLKRVYELLKQEYARTEPQEIEWKADMYCAAYNNGVWERGQLCSPVSLGCIAEVLRCDFGNKVKLHMNNLRPLLPSLVGCLVLECSLSEIRPAGGRSTWTATACDFISYYLTGAMAIMTIKENTEQRPVPVSLCCSNRAGQDVSIADFLVSEGLALKERKPQASPMPKLEELSDSDSKFKGLQNRTPNTENQPPNPSSDWSVSPRPLSTAPTPPKPAPRTNPSPEKVKTQAYCPPELPHCGRTLMTISAIGEDGLIYAMTHHAGRQFEQLRERLQQHIKTLPRLKPYTWKSVLGCAVMGSDMLWYRGEVLEVIGGHVKVRYVDQGLVENIPVCHVYPTVLCEDIPQLCIPCQLHGVIPLPLPSVFVQVGRTWQWDAVALLKELLLNRCVDMQVMELPEDPLGCLTVQISLDGMTLSRIMVHHQHASVDQVIASTQEELVVSSHLALDDWDIDTEGLEDPEPVPRVFSYPDLPEKGERFRVRIKHLRTPNEVFLYPLDGSSCVESGGESLEEALKRVHDRIDRLAMLSDFAIEAPCLAEYSDGKYYRAKLLGFAGLNPVKILIRHVDFGSDDTLPTNKLRQIPAHLLQFPCKAIKVRVAGFRPPRLNLEKERLSYRPEWSLKAALEMIDLLHSCCTASVTATEPELSVFLYDEDGALVYLPLVEKGLADFD</sequence>
<gene>
    <name evidence="10 11" type="primary">rnf17</name>
</gene>
<dbReference type="InterPro" id="IPR013083">
    <property type="entry name" value="Znf_RING/FYVE/PHD"/>
</dbReference>
<feature type="region of interest" description="Disordered" evidence="6">
    <location>
        <begin position="449"/>
        <end position="468"/>
    </location>
</feature>
<dbReference type="InterPro" id="IPR047849">
    <property type="entry name" value="RNF17-like_TUDOR_rpt4"/>
</dbReference>
<dbReference type="PANTHER" id="PTHR16442:SF1">
    <property type="entry name" value="RING FINGER PROTEIN 17"/>
    <property type="match status" value="1"/>
</dbReference>
<dbReference type="CTD" id="56163"/>
<feature type="compositionally biased region" description="Basic and acidic residues" evidence="6">
    <location>
        <begin position="1178"/>
        <end position="1189"/>
    </location>
</feature>
<dbReference type="SUPFAM" id="SSF57850">
    <property type="entry name" value="RING/U-box"/>
    <property type="match status" value="1"/>
</dbReference>
<accession>A0A1S3PPK1</accession>
<evidence type="ECO:0000256" key="3">
    <source>
        <dbReference type="ARBA" id="ARBA00022833"/>
    </source>
</evidence>
<feature type="compositionally biased region" description="Polar residues" evidence="6">
    <location>
        <begin position="1193"/>
        <end position="1211"/>
    </location>
</feature>
<evidence type="ECO:0000256" key="4">
    <source>
        <dbReference type="PROSITE-ProRule" id="PRU00175"/>
    </source>
</evidence>
<feature type="domain" description="Tudor" evidence="8">
    <location>
        <begin position="785"/>
        <end position="843"/>
    </location>
</feature>
<evidence type="ECO:0000256" key="2">
    <source>
        <dbReference type="ARBA" id="ARBA00022771"/>
    </source>
</evidence>
<protein>
    <submittedName>
        <fullName evidence="10 11">RING finger protein 17 isoform X1</fullName>
    </submittedName>
</protein>
<keyword evidence="5" id="KW-0175">Coiled coil</keyword>
<organism evidence="9 10">
    <name type="scientific">Salmo salar</name>
    <name type="common">Atlantic salmon</name>
    <dbReference type="NCBI Taxonomy" id="8030"/>
    <lineage>
        <taxon>Eukaryota</taxon>
        <taxon>Metazoa</taxon>
        <taxon>Chordata</taxon>
        <taxon>Craniata</taxon>
        <taxon>Vertebrata</taxon>
        <taxon>Euteleostomi</taxon>
        <taxon>Actinopterygii</taxon>
        <taxon>Neopterygii</taxon>
        <taxon>Teleostei</taxon>
        <taxon>Protacanthopterygii</taxon>
        <taxon>Salmoniformes</taxon>
        <taxon>Salmonidae</taxon>
        <taxon>Salmoninae</taxon>
        <taxon>Salmo</taxon>
    </lineage>
</organism>
<evidence type="ECO:0000313" key="10">
    <source>
        <dbReference type="RefSeq" id="XP_014029556.2"/>
    </source>
</evidence>
<evidence type="ECO:0000259" key="7">
    <source>
        <dbReference type="PROSITE" id="PS50089"/>
    </source>
</evidence>
<dbReference type="Gene3D" id="3.30.40.10">
    <property type="entry name" value="Zinc/RING finger domain, C3HC4 (zinc finger)"/>
    <property type="match status" value="1"/>
</dbReference>
<feature type="compositionally biased region" description="Low complexity" evidence="6">
    <location>
        <begin position="334"/>
        <end position="346"/>
    </location>
</feature>
<feature type="domain" description="Tudor" evidence="8">
    <location>
        <begin position="1538"/>
        <end position="1598"/>
    </location>
</feature>
<dbReference type="PANTHER" id="PTHR16442">
    <property type="entry name" value="RING FINGER PROTEIN 17"/>
    <property type="match status" value="1"/>
</dbReference>
<dbReference type="InterPro" id="IPR001841">
    <property type="entry name" value="Znf_RING"/>
</dbReference>
<evidence type="ECO:0000313" key="9">
    <source>
        <dbReference type="Proteomes" id="UP001652741"/>
    </source>
</evidence>
<evidence type="ECO:0000256" key="1">
    <source>
        <dbReference type="ARBA" id="ARBA00022723"/>
    </source>
</evidence>
<feature type="region of interest" description="Disordered" evidence="6">
    <location>
        <begin position="1169"/>
        <end position="1241"/>
    </location>
</feature>
<keyword evidence="3" id="KW-0862">Zinc</keyword>
<dbReference type="RefSeq" id="XP_045563433.1">
    <property type="nucleotide sequence ID" value="XM_045707477.1"/>
</dbReference>
<feature type="region of interest" description="Disordered" evidence="6">
    <location>
        <begin position="307"/>
        <end position="394"/>
    </location>
</feature>
<keyword evidence="9" id="KW-1185">Reference proteome</keyword>
<dbReference type="SUPFAM" id="SSF63748">
    <property type="entry name" value="Tudor/PWWP/MBT"/>
    <property type="match status" value="5"/>
</dbReference>
<dbReference type="RefSeq" id="XP_014029556.2">
    <property type="nucleotide sequence ID" value="XM_014174081.2"/>
</dbReference>
<dbReference type="InterPro" id="IPR017907">
    <property type="entry name" value="Znf_RING_CS"/>
</dbReference>
<keyword evidence="2 4" id="KW-0863">Zinc-finger</keyword>
<evidence type="ECO:0000256" key="6">
    <source>
        <dbReference type="SAM" id="MobiDB-lite"/>
    </source>
</evidence>
<keyword evidence="1" id="KW-0479">Metal-binding</keyword>
<evidence type="ECO:0000259" key="8">
    <source>
        <dbReference type="PROSITE" id="PS50304"/>
    </source>
</evidence>
<proteinExistence type="predicted"/>
<dbReference type="Gene3D" id="2.40.50.90">
    <property type="match status" value="3"/>
</dbReference>
<feature type="domain" description="RING-type" evidence="7">
    <location>
        <begin position="16"/>
        <end position="64"/>
    </location>
</feature>
<dbReference type="PROSITE" id="PS00518">
    <property type="entry name" value="ZF_RING_1"/>
    <property type="match status" value="1"/>
</dbReference>
<feature type="compositionally biased region" description="Pro residues" evidence="6">
    <location>
        <begin position="347"/>
        <end position="359"/>
    </location>
</feature>
<dbReference type="PROSITE" id="PS50304">
    <property type="entry name" value="TUDOR"/>
    <property type="match status" value="2"/>
</dbReference>
<dbReference type="GeneID" id="106586610"/>
<dbReference type="CDD" id="cd20417">
    <property type="entry name" value="Tudor_TDRD4_rpt4"/>
    <property type="match status" value="1"/>
</dbReference>
<dbReference type="KEGG" id="sasa:106586610"/>
<feature type="compositionally biased region" description="Pro residues" evidence="6">
    <location>
        <begin position="1221"/>
        <end position="1231"/>
    </location>
</feature>
<dbReference type="InterPro" id="IPR035437">
    <property type="entry name" value="SNase_OB-fold_sf"/>
</dbReference>
<dbReference type="InterPro" id="IPR002999">
    <property type="entry name" value="Tudor"/>
</dbReference>
<evidence type="ECO:0000313" key="11">
    <source>
        <dbReference type="RefSeq" id="XP_045563433.1"/>
    </source>
</evidence>
<feature type="region of interest" description="Disordered" evidence="6">
    <location>
        <begin position="946"/>
        <end position="972"/>
    </location>
</feature>